<reference evidence="1 2" key="1">
    <citation type="submission" date="2011-11" db="EMBL/GenBank/DDBJ databases">
        <title>The Genome Sequence of Dialister succinatiphilus YIT 11850.</title>
        <authorList>
            <consortium name="The Broad Institute Genome Sequencing Platform"/>
            <person name="Earl A."/>
            <person name="Ward D."/>
            <person name="Feldgarden M."/>
            <person name="Gevers D."/>
            <person name="Morotomi M."/>
            <person name="Young S.K."/>
            <person name="Zeng Q."/>
            <person name="Gargeya S."/>
            <person name="Fitzgerald M."/>
            <person name="Haas B."/>
            <person name="Abouelleil A."/>
            <person name="Alvarado L."/>
            <person name="Arachchi H.M."/>
            <person name="Berlin A."/>
            <person name="Brown A."/>
            <person name="Chapman S.B."/>
            <person name="Dunbar C."/>
            <person name="Gearin G."/>
            <person name="Goldberg J."/>
            <person name="Griggs A."/>
            <person name="Gujja S."/>
            <person name="Heiman D."/>
            <person name="Howarth C."/>
            <person name="Lui A."/>
            <person name="MacDonald P.J.P."/>
            <person name="Montmayeur A."/>
            <person name="Murphy C."/>
            <person name="Neiman D."/>
            <person name="Pearson M."/>
            <person name="Priest M."/>
            <person name="Roberts A."/>
            <person name="Saif S."/>
            <person name="Shea T."/>
            <person name="Sisk P."/>
            <person name="Stolte C."/>
            <person name="Sykes S."/>
            <person name="Wortman J."/>
            <person name="Nusbaum C."/>
            <person name="Birren B."/>
        </authorList>
    </citation>
    <scope>NUCLEOTIDE SEQUENCE [LARGE SCALE GENOMIC DNA]</scope>
    <source>
        <strain evidence="1 2">YIT 11850</strain>
    </source>
</reference>
<dbReference type="Proteomes" id="UP000003277">
    <property type="component" value="Unassembled WGS sequence"/>
</dbReference>
<sequence length="64" mass="7067">MARAVIPCTAAAVDHADTELIGQTKTPDFLVVFLIGLFIRKYEKIPAISLYTLIFGLNSETGRR</sequence>
<evidence type="ECO:0000313" key="2">
    <source>
        <dbReference type="Proteomes" id="UP000003277"/>
    </source>
</evidence>
<gene>
    <name evidence="1" type="ORF">HMPREF9453_00541</name>
</gene>
<dbReference type="HOGENOM" id="CLU_2860504_0_0_9"/>
<comment type="caution">
    <text evidence="1">The sequence shown here is derived from an EMBL/GenBank/DDBJ whole genome shotgun (WGS) entry which is preliminary data.</text>
</comment>
<evidence type="ECO:0000313" key="1">
    <source>
        <dbReference type="EMBL" id="EHO63524.1"/>
    </source>
</evidence>
<keyword evidence="2" id="KW-1185">Reference proteome</keyword>
<organism evidence="1 2">
    <name type="scientific">Dialister succinatiphilus YIT 11850</name>
    <dbReference type="NCBI Taxonomy" id="742743"/>
    <lineage>
        <taxon>Bacteria</taxon>
        <taxon>Bacillati</taxon>
        <taxon>Bacillota</taxon>
        <taxon>Negativicutes</taxon>
        <taxon>Veillonellales</taxon>
        <taxon>Veillonellaceae</taxon>
        <taxon>Dialister</taxon>
    </lineage>
</organism>
<protein>
    <submittedName>
        <fullName evidence="1">Uncharacterized protein</fullName>
    </submittedName>
</protein>
<accession>H1CYV3</accession>
<name>H1CYV3_9FIRM</name>
<proteinExistence type="predicted"/>
<dbReference type="EMBL" id="ADLT01000015">
    <property type="protein sequence ID" value="EHO63524.1"/>
    <property type="molecule type" value="Genomic_DNA"/>
</dbReference>
<dbReference type="AlphaFoldDB" id="H1CYV3"/>